<dbReference type="Pfam" id="PF01885">
    <property type="entry name" value="PTS_2-RNA"/>
    <property type="match status" value="1"/>
</dbReference>
<evidence type="ECO:0000256" key="5">
    <source>
        <dbReference type="HAMAP-Rule" id="MF_00299"/>
    </source>
</evidence>
<evidence type="ECO:0000313" key="7">
    <source>
        <dbReference type="Proteomes" id="UP001144204"/>
    </source>
</evidence>
<protein>
    <recommendedName>
        <fullName evidence="5">Probable RNA 2'-phosphotransferase</fullName>
        <ecNumber evidence="5">2.7.1.-</ecNumber>
    </recommendedName>
</protein>
<comment type="caution">
    <text evidence="6">The sequence shown here is derived from an EMBL/GenBank/DDBJ whole genome shotgun (WGS) entry which is preliminary data.</text>
</comment>
<dbReference type="InterPro" id="IPR042080">
    <property type="entry name" value="RNA_2'-PTrans_N"/>
</dbReference>
<name>A0A9W6ERI9_9LACO</name>
<sequence length="181" mass="20827">MDYRMKKISKRMSYVLRHHPDKIGVHLDPYGRVNVNLFIKKFNNHYGHPIDIPIIQKIIRNGDKKRFAIENGQIRALYGHSIPVKLLTTNKMPPDILYHGTTHSATKLILVEGIKKMDRDFAHLSTTTKMAHQVGARRDPNPIILIVHAKLAAHDGLSFYPTKSGIWLVDYVPVKYLEIMK</sequence>
<dbReference type="Proteomes" id="UP001144204">
    <property type="component" value="Unassembled WGS sequence"/>
</dbReference>
<dbReference type="PANTHER" id="PTHR12684">
    <property type="entry name" value="PUTATIVE PHOSPHOTRANSFERASE"/>
    <property type="match status" value="1"/>
</dbReference>
<gene>
    <name evidence="5 6" type="primary">kptA</name>
    <name evidence="6" type="ORF">WR164_01240</name>
</gene>
<dbReference type="GO" id="GO:0003950">
    <property type="term" value="F:NAD+ poly-ADP-ribosyltransferase activity"/>
    <property type="evidence" value="ECO:0007669"/>
    <property type="project" value="InterPro"/>
</dbReference>
<dbReference type="HAMAP" id="MF_00299">
    <property type="entry name" value="KptA"/>
    <property type="match status" value="1"/>
</dbReference>
<accession>A0A9W6ERI9</accession>
<evidence type="ECO:0000256" key="3">
    <source>
        <dbReference type="ARBA" id="ARBA00023027"/>
    </source>
</evidence>
<dbReference type="Gene3D" id="3.20.170.30">
    <property type="match status" value="1"/>
</dbReference>
<organism evidence="6 7">
    <name type="scientific">Philodulcilactobacillus myokoensis</name>
    <dbReference type="NCBI Taxonomy" id="2929573"/>
    <lineage>
        <taxon>Bacteria</taxon>
        <taxon>Bacillati</taxon>
        <taxon>Bacillota</taxon>
        <taxon>Bacilli</taxon>
        <taxon>Lactobacillales</taxon>
        <taxon>Lactobacillaceae</taxon>
        <taxon>Philodulcilactobacillus</taxon>
    </lineage>
</organism>
<keyword evidence="7" id="KW-1185">Reference proteome</keyword>
<dbReference type="InterPro" id="IPR022928">
    <property type="entry name" value="RNA_2'-PTrans_KptA"/>
</dbReference>
<proteinExistence type="inferred from homology"/>
<dbReference type="SUPFAM" id="SSF56399">
    <property type="entry name" value="ADP-ribosylation"/>
    <property type="match status" value="1"/>
</dbReference>
<reference evidence="6" key="1">
    <citation type="submission" date="2022-07" db="EMBL/GenBank/DDBJ databases">
        <authorList>
            <person name="Kouya T."/>
            <person name="Ishiyama Y."/>
        </authorList>
    </citation>
    <scope>NUCLEOTIDE SEQUENCE</scope>
    <source>
        <strain evidence="6">WR16-4</strain>
    </source>
</reference>
<dbReference type="RefSeq" id="WP_286135603.1">
    <property type="nucleotide sequence ID" value="NZ_BRPL01000002.1"/>
</dbReference>
<dbReference type="GO" id="GO:0000215">
    <property type="term" value="F:tRNA 2'-phosphotransferase activity"/>
    <property type="evidence" value="ECO:0007669"/>
    <property type="project" value="TreeGrafter"/>
</dbReference>
<dbReference type="InterPro" id="IPR042081">
    <property type="entry name" value="RNA_2'-PTrans_C"/>
</dbReference>
<dbReference type="EMBL" id="BRPL01000002">
    <property type="protein sequence ID" value="GLB46145.1"/>
    <property type="molecule type" value="Genomic_DNA"/>
</dbReference>
<dbReference type="EC" id="2.7.1.-" evidence="5"/>
<evidence type="ECO:0000256" key="4">
    <source>
        <dbReference type="ARBA" id="ARBA00025212"/>
    </source>
</evidence>
<keyword evidence="3 5" id="KW-0520">NAD</keyword>
<keyword evidence="2 5" id="KW-0808">Transferase</keyword>
<comment type="similarity">
    <text evidence="1 5">Belongs to the KptA/TPT1 family.</text>
</comment>
<dbReference type="AlphaFoldDB" id="A0A9W6ERI9"/>
<dbReference type="InterPro" id="IPR002745">
    <property type="entry name" value="Ptrans_KptA/Tpt1"/>
</dbReference>
<evidence type="ECO:0000256" key="1">
    <source>
        <dbReference type="ARBA" id="ARBA00009836"/>
    </source>
</evidence>
<dbReference type="Gene3D" id="1.10.10.970">
    <property type="entry name" value="RNA 2'-phosphotransferase, Tpt1/KptA family, N-terminal domain"/>
    <property type="match status" value="1"/>
</dbReference>
<dbReference type="GO" id="GO:0006388">
    <property type="term" value="P:tRNA splicing, via endonucleolytic cleavage and ligation"/>
    <property type="evidence" value="ECO:0007669"/>
    <property type="project" value="UniProtKB-UniRule"/>
</dbReference>
<comment type="function">
    <text evidence="4 5">Removes the 2'-phosphate from RNA via an intermediate in which the phosphate is ADP-ribosylated by NAD followed by a presumed transesterification to release the RNA and generate ADP-ribose 1''-2''-cyclic phosphate (APPR&gt;P). May function as an ADP-ribosylase.</text>
</comment>
<evidence type="ECO:0000256" key="2">
    <source>
        <dbReference type="ARBA" id="ARBA00022679"/>
    </source>
</evidence>
<reference evidence="6" key="2">
    <citation type="journal article" date="2023" name="PLoS ONE">
        <title>Philodulcilactobacillus myokoensis gen. nov., sp. nov., a fructophilic, acidophilic, and agar-phobic lactic acid bacterium isolated from fermented vegetable extracts.</title>
        <authorList>
            <person name="Kouya T."/>
            <person name="Ishiyama Y."/>
            <person name="Ohashi S."/>
            <person name="Kumakubo R."/>
            <person name="Yamazaki T."/>
            <person name="Otaki T."/>
        </authorList>
    </citation>
    <scope>NUCLEOTIDE SEQUENCE</scope>
    <source>
        <strain evidence="6">WR16-4</strain>
    </source>
</reference>
<dbReference type="PANTHER" id="PTHR12684:SF2">
    <property type="entry name" value="TRNA 2'-PHOSPHOTRANSFERASE 1"/>
    <property type="match status" value="1"/>
</dbReference>
<evidence type="ECO:0000313" key="6">
    <source>
        <dbReference type="EMBL" id="GLB46145.1"/>
    </source>
</evidence>